<feature type="chain" id="PRO_5045277178" description="Erythromycin esterase" evidence="1">
    <location>
        <begin position="20"/>
        <end position="390"/>
    </location>
</feature>
<dbReference type="Gene3D" id="3.40.1660.10">
    <property type="entry name" value="EreA-like (biosynthetic domain)"/>
    <property type="match status" value="1"/>
</dbReference>
<dbReference type="CDD" id="cd14728">
    <property type="entry name" value="Ere-like"/>
    <property type="match status" value="1"/>
</dbReference>
<organism evidence="2 3">
    <name type="scientific">Neptunitalea lumnitzerae</name>
    <dbReference type="NCBI Taxonomy" id="2965509"/>
    <lineage>
        <taxon>Bacteria</taxon>
        <taxon>Pseudomonadati</taxon>
        <taxon>Bacteroidota</taxon>
        <taxon>Flavobacteriia</taxon>
        <taxon>Flavobacteriales</taxon>
        <taxon>Flavobacteriaceae</taxon>
        <taxon>Neptunitalea</taxon>
    </lineage>
</organism>
<proteinExistence type="predicted"/>
<evidence type="ECO:0008006" key="4">
    <source>
        <dbReference type="Google" id="ProtNLM"/>
    </source>
</evidence>
<dbReference type="PANTHER" id="PTHR31299:SF0">
    <property type="entry name" value="ESTERASE, PUTATIVE (AFU_ORTHOLOGUE AFUA_1G05850)-RELATED"/>
    <property type="match status" value="1"/>
</dbReference>
<comment type="caution">
    <text evidence="2">The sequence shown here is derived from an EMBL/GenBank/DDBJ whole genome shotgun (WGS) entry which is preliminary data.</text>
</comment>
<dbReference type="InterPro" id="IPR007815">
    <property type="entry name" value="Emycin_Estase"/>
</dbReference>
<reference evidence="2" key="1">
    <citation type="submission" date="2022-07" db="EMBL/GenBank/DDBJ databases">
        <title>Taxonomy of Novel Oxalotrophic and Methylotrophic Bacteria.</title>
        <authorList>
            <person name="Sahin N."/>
            <person name="Tani A."/>
        </authorList>
    </citation>
    <scope>NUCLEOTIDE SEQUENCE</scope>
    <source>
        <strain evidence="2">Y10</strain>
    </source>
</reference>
<name>A0ABQ5MGC5_9FLAO</name>
<evidence type="ECO:0000313" key="3">
    <source>
        <dbReference type="Proteomes" id="UP001143543"/>
    </source>
</evidence>
<dbReference type="EMBL" id="BRVO01000001">
    <property type="protein sequence ID" value="GLB48466.1"/>
    <property type="molecule type" value="Genomic_DNA"/>
</dbReference>
<dbReference type="RefSeq" id="WP_281764103.1">
    <property type="nucleotide sequence ID" value="NZ_BRVO01000001.1"/>
</dbReference>
<gene>
    <name evidence="2" type="ORF">Y10_08340</name>
</gene>
<feature type="signal peptide" evidence="1">
    <location>
        <begin position="1"/>
        <end position="19"/>
    </location>
</feature>
<dbReference type="InterPro" id="IPR052036">
    <property type="entry name" value="Hydrolase/PRTase-associated"/>
</dbReference>
<protein>
    <recommendedName>
        <fullName evidence="4">Erythromycin esterase</fullName>
    </recommendedName>
</protein>
<keyword evidence="3" id="KW-1185">Reference proteome</keyword>
<keyword evidence="1" id="KW-0732">Signal</keyword>
<evidence type="ECO:0000313" key="2">
    <source>
        <dbReference type="EMBL" id="GLB48466.1"/>
    </source>
</evidence>
<dbReference type="Gene3D" id="1.20.1440.30">
    <property type="entry name" value="Biosynthetic Protein domain"/>
    <property type="match status" value="1"/>
</dbReference>
<dbReference type="Gene3D" id="3.30.1870.10">
    <property type="entry name" value="EreA-like, domain 2"/>
    <property type="match status" value="1"/>
</dbReference>
<dbReference type="Pfam" id="PF05139">
    <property type="entry name" value="Erythro_esteras"/>
    <property type="match status" value="1"/>
</dbReference>
<dbReference type="PANTHER" id="PTHR31299">
    <property type="entry name" value="ESTERASE, PUTATIVE (AFU_ORTHOLOGUE AFUA_1G05850)-RELATED"/>
    <property type="match status" value="1"/>
</dbReference>
<sequence>MYNKLVLLLAFFISTLVFSQDTNFIPLLTINPAETNFSDLKKLDVYLKDKTIIGVGEATHGTSEFTTMRHRFFKYLVTTHGFNTFILEADYGGCMRINNYIHGADDVVTQALNEVRLYPWLTQEMVALINWMKAYNEEHPEHQLNFVGADMQMADVNIKQLYRLIPDGGLKAELQPYTEGFRIVYEKQAEIVPIVKEIQKAYTGNEIQILAKATLQNLEVDFRNGKARKMVVYRDECMANNILFYKQLYPETKAMFFAHNTHVSYENDGSKGSAGYHLKKALGDAYYTVGMEFHTGTFQAVKITGKDKGQIGVCTIPDSKHNYLGKYLAAYGDLLFVLQNQLPDEINKMHAIGASVNERLDNIRGETKWFDAFIFVKNSTATSYHTPKSK</sequence>
<dbReference type="Proteomes" id="UP001143543">
    <property type="component" value="Unassembled WGS sequence"/>
</dbReference>
<accession>A0ABQ5MGC5</accession>
<evidence type="ECO:0000256" key="1">
    <source>
        <dbReference type="SAM" id="SignalP"/>
    </source>
</evidence>
<dbReference type="SUPFAM" id="SSF159501">
    <property type="entry name" value="EreA/ChaN-like"/>
    <property type="match status" value="1"/>
</dbReference>